<reference evidence="7 8" key="1">
    <citation type="journal article" date="2023" name="Plants (Basel)">
        <title>Bridging the Gap: Combining Genomics and Transcriptomics Approaches to Understand Stylosanthes scabra, an Orphan Legume from the Brazilian Caatinga.</title>
        <authorList>
            <person name="Ferreira-Neto J.R.C."/>
            <person name="da Silva M.D."/>
            <person name="Binneck E."/>
            <person name="de Melo N.F."/>
            <person name="da Silva R.H."/>
            <person name="de Melo A.L.T.M."/>
            <person name="Pandolfi V."/>
            <person name="Bustamante F.O."/>
            <person name="Brasileiro-Vidal A.C."/>
            <person name="Benko-Iseppon A.M."/>
        </authorList>
    </citation>
    <scope>NUCLEOTIDE SEQUENCE [LARGE SCALE GENOMIC DNA]</scope>
    <source>
        <tissue evidence="7">Leaves</tissue>
    </source>
</reference>
<dbReference type="InterPro" id="IPR036390">
    <property type="entry name" value="WH_DNA-bd_sf"/>
</dbReference>
<evidence type="ECO:0000256" key="1">
    <source>
        <dbReference type="ARBA" id="ARBA00022614"/>
    </source>
</evidence>
<dbReference type="Gene3D" id="3.80.10.10">
    <property type="entry name" value="Ribonuclease Inhibitor"/>
    <property type="match status" value="2"/>
</dbReference>
<name>A0ABU6WW03_9FABA</name>
<keyword evidence="3" id="KW-0611">Plant defense</keyword>
<dbReference type="PANTHER" id="PTHR11017">
    <property type="entry name" value="LEUCINE-RICH REPEAT-CONTAINING PROTEIN"/>
    <property type="match status" value="1"/>
</dbReference>
<feature type="domain" description="Disease resistance protein Roq1-like winged-helix" evidence="5">
    <location>
        <begin position="2"/>
        <end position="48"/>
    </location>
</feature>
<dbReference type="InterPro" id="IPR045344">
    <property type="entry name" value="C-JID"/>
</dbReference>
<organism evidence="7 8">
    <name type="scientific">Stylosanthes scabra</name>
    <dbReference type="NCBI Taxonomy" id="79078"/>
    <lineage>
        <taxon>Eukaryota</taxon>
        <taxon>Viridiplantae</taxon>
        <taxon>Streptophyta</taxon>
        <taxon>Embryophyta</taxon>
        <taxon>Tracheophyta</taxon>
        <taxon>Spermatophyta</taxon>
        <taxon>Magnoliopsida</taxon>
        <taxon>eudicotyledons</taxon>
        <taxon>Gunneridae</taxon>
        <taxon>Pentapetalae</taxon>
        <taxon>rosids</taxon>
        <taxon>fabids</taxon>
        <taxon>Fabales</taxon>
        <taxon>Fabaceae</taxon>
        <taxon>Papilionoideae</taxon>
        <taxon>50 kb inversion clade</taxon>
        <taxon>dalbergioids sensu lato</taxon>
        <taxon>Dalbergieae</taxon>
        <taxon>Pterocarpus clade</taxon>
        <taxon>Stylosanthes</taxon>
    </lineage>
</organism>
<evidence type="ECO:0000259" key="6">
    <source>
        <dbReference type="Pfam" id="PF23286"/>
    </source>
</evidence>
<comment type="caution">
    <text evidence="7">The sequence shown here is derived from an EMBL/GenBank/DDBJ whole genome shotgun (WGS) entry which is preliminary data.</text>
</comment>
<gene>
    <name evidence="7" type="ORF">PIB30_102591</name>
</gene>
<dbReference type="Pfam" id="PF23282">
    <property type="entry name" value="WHD_ROQ1"/>
    <property type="match status" value="1"/>
</dbReference>
<dbReference type="Pfam" id="PF20160">
    <property type="entry name" value="C-JID"/>
    <property type="match status" value="1"/>
</dbReference>
<dbReference type="EMBL" id="JASCZI010184427">
    <property type="protein sequence ID" value="MED6190112.1"/>
    <property type="molecule type" value="Genomic_DNA"/>
</dbReference>
<dbReference type="SUPFAM" id="SSF46785">
    <property type="entry name" value="Winged helix' DNA-binding domain"/>
    <property type="match status" value="1"/>
</dbReference>
<evidence type="ECO:0000259" key="4">
    <source>
        <dbReference type="Pfam" id="PF20160"/>
    </source>
</evidence>
<sequence>MILDACDLHWDNGFGVLMDKSLITMQLNKLWMHDLLQEMGKEIVRQESPGEPGKRSRLWFHEDILHVLNQNTGTNNIEGIKLDLPEPDTINGKALSNMKRLRVLMISNARVTDEIQYLSDELRLIDWPGYPSSTLPPNFHPRRLVSLNMSHSHIKYLWKGAKIFRDLKLLSFSCCEHLTEIPDMSMVPNLESLSIDNCKSLIRVHESVGTLDKLVTLNLMFCSNLNTLPSRFKLKSLRNLLLTGCSKLRKFPEIVENMELLEEILLQGTAIKELPHSIEYLVGLKSLFLDACQNLEYLPSSLQKLIYLTTLNLSFCSKLRELPKLPPNTKFLDISDCRSLESFTTLSSPSNVIAEDLSRFQQMRFINCHKLINEQVQVHLTNLFYNEGPDSDTYLVFVNGDLVLPGSKIPDWFHHQSTNGSITLEMASILYGKPAKLFLSAVIELEKGASTTSMFACTYEISINDQKVFAQQRTFEALDSSHVWLSRIKCSHLMWHLNNVRYWNQLRVSFWISEVSSKVKVRAVLKNCGFHICCNQEGYMVNPTAIRNSIG</sequence>
<evidence type="ECO:0000313" key="7">
    <source>
        <dbReference type="EMBL" id="MED6190112.1"/>
    </source>
</evidence>
<feature type="domain" description="C-JID" evidence="4">
    <location>
        <begin position="404"/>
        <end position="533"/>
    </location>
</feature>
<dbReference type="InterPro" id="IPR058192">
    <property type="entry name" value="WHD_ROQ1-like"/>
</dbReference>
<proteinExistence type="predicted"/>
<dbReference type="InterPro" id="IPR044974">
    <property type="entry name" value="Disease_R_plants"/>
</dbReference>
<evidence type="ECO:0000256" key="2">
    <source>
        <dbReference type="ARBA" id="ARBA00022737"/>
    </source>
</evidence>
<keyword evidence="8" id="KW-1185">Reference proteome</keyword>
<evidence type="ECO:0000313" key="8">
    <source>
        <dbReference type="Proteomes" id="UP001341840"/>
    </source>
</evidence>
<protein>
    <submittedName>
        <fullName evidence="7">Uncharacterized protein</fullName>
    </submittedName>
</protein>
<accession>A0ABU6WW03</accession>
<feature type="domain" description="Disease resistance protein RPS4B/Roq1-like leucine-rich repeats" evidence="6">
    <location>
        <begin position="234"/>
        <end position="321"/>
    </location>
</feature>
<keyword evidence="2" id="KW-0677">Repeat</keyword>
<evidence type="ECO:0000259" key="5">
    <source>
        <dbReference type="Pfam" id="PF23282"/>
    </source>
</evidence>
<dbReference type="InterPro" id="IPR032675">
    <property type="entry name" value="LRR_dom_sf"/>
</dbReference>
<dbReference type="Proteomes" id="UP001341840">
    <property type="component" value="Unassembled WGS sequence"/>
</dbReference>
<dbReference type="SUPFAM" id="SSF52058">
    <property type="entry name" value="L domain-like"/>
    <property type="match status" value="1"/>
</dbReference>
<dbReference type="PANTHER" id="PTHR11017:SF573">
    <property type="entry name" value="ADP-RIBOSYL CYCLASE_CYCLIC ADP-RIBOSE HYDROLASE"/>
    <property type="match status" value="1"/>
</dbReference>
<keyword evidence="1" id="KW-0433">Leucine-rich repeat</keyword>
<dbReference type="Pfam" id="PF23286">
    <property type="entry name" value="LRR_13"/>
    <property type="match status" value="1"/>
</dbReference>
<evidence type="ECO:0000256" key="3">
    <source>
        <dbReference type="ARBA" id="ARBA00022821"/>
    </source>
</evidence>
<dbReference type="InterPro" id="IPR058546">
    <property type="entry name" value="RPS4B/Roq1-like_LRR"/>
</dbReference>